<evidence type="ECO:0000313" key="2">
    <source>
        <dbReference type="EMBL" id="TXB62153.1"/>
    </source>
</evidence>
<feature type="non-terminal residue" evidence="2">
    <location>
        <position position="1"/>
    </location>
</feature>
<evidence type="ECO:0000313" key="3">
    <source>
        <dbReference type="Proteomes" id="UP000321580"/>
    </source>
</evidence>
<protein>
    <submittedName>
        <fullName evidence="2">T9SS type B sorting domain-containing protein</fullName>
    </submittedName>
</protein>
<dbReference type="CDD" id="cd08547">
    <property type="entry name" value="Type_II_cohesin"/>
    <property type="match status" value="4"/>
</dbReference>
<feature type="domain" description="Cohesin" evidence="1">
    <location>
        <begin position="56"/>
        <end position="191"/>
    </location>
</feature>
<evidence type="ECO:0000259" key="1">
    <source>
        <dbReference type="Pfam" id="PF00963"/>
    </source>
</evidence>
<dbReference type="GO" id="GO:0030246">
    <property type="term" value="F:carbohydrate binding"/>
    <property type="evidence" value="ECO:0007669"/>
    <property type="project" value="InterPro"/>
</dbReference>
<dbReference type="InterPro" id="IPR026341">
    <property type="entry name" value="T9SS_type_B"/>
</dbReference>
<dbReference type="Pfam" id="PF13573">
    <property type="entry name" value="SprB"/>
    <property type="match status" value="8"/>
</dbReference>
<sequence length="1754" mass="182277">LFDICFTAISGGTTDIDITSDIAAIEFSDVDENVIPAVTNSGTINISGNPPVDGLTLTIADQTIAPGSQFCTSVSAFNFDDVVGMSFTITYDPALLQFNQVTNLTSNLPAFNAGANIGNPSPGFITVNWFEQSLIPTSLPDGEVVFDICFTALGSGVSTDLDFTSDVAAIEFSDANEDVIPFNGESGTINITGDPSGLTVSAESVTVGTAESFCVPVTVSNFTGIVGMSFTMNYDAGHVAYDQVTNINPGLTGFSVAANVGNPSPGFITVNWFEQSLIPVSLPNDAVLFEVCFDAVGTDGTSSDLAFTGDVAAIEFSDVNENVIPAFFEDATFSIEDNVPGQVTATISDAAVDLDQSVCVPLTVSNFTNVTDFGFTVEYDANILQLDQVTALNAMVAGFDMADIDMATPGRIAVSWSNGSPVTLANGATLFEMCFTAVGGEDSCTDLDITGSSEPVSFTSSDLGTLAFQGNSGTICVNSAFDGFRLTIADETVQPGDQFCLPVTVLNFNDVVGIAFTISYDPAQLQFQSVTNLNPNLSQFSVNANFGLPAQIGAGNISVNWFNQSIQPTNLPNGAVLFEMCFVAIGNDGQASDLNFSSGVTPIEVSDSNGEVIPFFSLSGTVNISAVQPPAIAFADITDVDCFGQSTGAIALTVNGGTGGPYTYSWSNGMSGSEITNLPGGSYTVTVADQGLGGLTTTASYTVDAPVSAVNVSGGVTAPTCNGGTNGSILLSVEGGTSGYNISWDNGIQAGTMNPSNLPGGTYCVTVTDANGCAADRCFNIPNGTGAGATIMETVTPVSCAGEEDGSISLALTGAIGEATYFWSTAPGQPSVSGTLNNLAPGSYTVTVIDGASCTSTGTFTVDGAISIEIDAEVSPIACADEANGSIELSVIGGAGGFSYSWTGPDNFTASTAAIDGLAAGTYQVSATDVNDCTITATYEVNEPADALAFAGITPQDITASTQGGVELDLTGGTMPYNYSWTGPNGFTSSSADLTGLTLQGEYCVTVTDANGCEVSSCAIVESVLRVNGDITDACFGEENGFISVVPDGGMPPYEYSWSNSASTGANLINLAAGTYSVTVMDSAGDMVTMTFVVEESPEITLDPVLVPVTGAPGDANGAITLNAGGGVLPFTYSWTGPNGFTATTPNISGLVQGTYCVTITDSNFGNGCSRDTCFDVFFVAPLGQPVVNVTNTSCSYTEDGILNIQISGGVPIFMIEITTAEGDVITGTSTNNAFSQAGLPAGSTSIVITDAQGNAVNETVIIESPAPLVVADPDYRHATEGNCNGQITLNITGGTPGYNVTWNNGAPDGPAITGLCSGLTYTPTVTDANGCEVEVPAVAINNFDVTVTSVTGTSCPEDANGAIEIDVVGGDPGYTYIWNNGQGQQVSDEEDPQGLMPGTYMLIITEPSGNTLTRMVVVETESALQVALQAESEYNGFEVSCYDAADGAVSAAASGSTGYLYEWTRLEDEMLVGTGTNLNNLQPGTYQVMVSDEFGCTMTQQIELSAPDTLQVAGIIQDITCHDGKDAIITATTQGGVEPFDFFWSNEREGNRIAFLEAGDYNVTVFDANNCQQVGRFTVENPDPITISFEVEPDTEACNGAVFATAEGGTEPYKYNWATLNTDAPQVPNLCTGEYLLQVSDLNGCLSELTTVVVENRRFPCLEEAVILTPDGNGANEEFVIFCVSDYPDNRLEIYNRWGEPVFEADNYSNDWNGRHMNGSQLPEGPYYYVFTYTDPDGNAQQQKGSLTILREQ</sequence>
<dbReference type="GO" id="GO:0000272">
    <property type="term" value="P:polysaccharide catabolic process"/>
    <property type="evidence" value="ECO:0007669"/>
    <property type="project" value="InterPro"/>
</dbReference>
<reference evidence="2 3" key="1">
    <citation type="submission" date="2019-08" db="EMBL/GenBank/DDBJ databases">
        <title>Genome of Phaeodactylibacter luteus.</title>
        <authorList>
            <person name="Bowman J.P."/>
        </authorList>
    </citation>
    <scope>NUCLEOTIDE SEQUENCE [LARGE SCALE GENOMIC DNA]</scope>
    <source>
        <strain evidence="2 3">KCTC 42180</strain>
    </source>
</reference>
<accession>A0A5C6RJ56</accession>
<keyword evidence="3" id="KW-1185">Reference proteome</keyword>
<dbReference type="Pfam" id="PF13585">
    <property type="entry name" value="CHU_C"/>
    <property type="match status" value="1"/>
</dbReference>
<proteinExistence type="predicted"/>
<name>A0A5C6RJ56_9BACT</name>
<dbReference type="Gene3D" id="2.60.40.680">
    <property type="match status" value="4"/>
</dbReference>
<dbReference type="InterPro" id="IPR008965">
    <property type="entry name" value="CBM2/CBM3_carb-bd_dom_sf"/>
</dbReference>
<feature type="domain" description="Cohesin" evidence="1">
    <location>
        <begin position="486"/>
        <end position="582"/>
    </location>
</feature>
<gene>
    <name evidence="2" type="ORF">FRY97_15325</name>
</gene>
<dbReference type="OrthoDB" id="9805017at2"/>
<dbReference type="InterPro" id="IPR002102">
    <property type="entry name" value="Cohesin_dom"/>
</dbReference>
<dbReference type="NCBIfam" id="TIGR04131">
    <property type="entry name" value="Bac_Flav_CTERM"/>
    <property type="match status" value="1"/>
</dbReference>
<dbReference type="InterPro" id="IPR025667">
    <property type="entry name" value="SprB_repeat"/>
</dbReference>
<dbReference type="Gene3D" id="2.60.40.740">
    <property type="match status" value="3"/>
</dbReference>
<dbReference type="Pfam" id="PF00963">
    <property type="entry name" value="Cohesin"/>
    <property type="match status" value="2"/>
</dbReference>
<dbReference type="Proteomes" id="UP000321580">
    <property type="component" value="Unassembled WGS sequence"/>
</dbReference>
<dbReference type="SUPFAM" id="SSF49384">
    <property type="entry name" value="Carbohydrate-binding domain"/>
    <property type="match status" value="4"/>
</dbReference>
<dbReference type="InterPro" id="IPR013783">
    <property type="entry name" value="Ig-like_fold"/>
</dbReference>
<comment type="caution">
    <text evidence="2">The sequence shown here is derived from an EMBL/GenBank/DDBJ whole genome shotgun (WGS) entry which is preliminary data.</text>
</comment>
<dbReference type="EMBL" id="VOOR01000035">
    <property type="protein sequence ID" value="TXB62153.1"/>
    <property type="molecule type" value="Genomic_DNA"/>
</dbReference>
<organism evidence="2 3">
    <name type="scientific">Phaeodactylibacter luteus</name>
    <dbReference type="NCBI Taxonomy" id="1564516"/>
    <lineage>
        <taxon>Bacteria</taxon>
        <taxon>Pseudomonadati</taxon>
        <taxon>Bacteroidota</taxon>
        <taxon>Saprospiria</taxon>
        <taxon>Saprospirales</taxon>
        <taxon>Haliscomenobacteraceae</taxon>
        <taxon>Phaeodactylibacter</taxon>
    </lineage>
</organism>
<dbReference type="Gene3D" id="2.60.40.10">
    <property type="entry name" value="Immunoglobulins"/>
    <property type="match status" value="3"/>
</dbReference>
<dbReference type="RefSeq" id="WP_147168438.1">
    <property type="nucleotide sequence ID" value="NZ_VOOR01000035.1"/>
</dbReference>